<dbReference type="Pfam" id="PF04493">
    <property type="entry name" value="Endonuclease_5"/>
    <property type="match status" value="1"/>
</dbReference>
<comment type="caution">
    <text evidence="6">The sequence shown here is derived from an EMBL/GenBank/DDBJ whole genome shotgun (WGS) entry which is preliminary data.</text>
</comment>
<evidence type="ECO:0000313" key="7">
    <source>
        <dbReference type="EMBL" id="KAJ6846947.1"/>
    </source>
</evidence>
<keyword evidence="5" id="KW-0378">Hydrolase</keyword>
<evidence type="ECO:0000256" key="1">
    <source>
        <dbReference type="ARBA" id="ARBA00004496"/>
    </source>
</evidence>
<protein>
    <submittedName>
        <fullName evidence="6">Endonuclease V isoform X1</fullName>
    </submittedName>
</protein>
<dbReference type="Gene3D" id="3.30.2170.10">
    <property type="entry name" value="archaeoglobus fulgidus dsm 4304 superfamily"/>
    <property type="match status" value="1"/>
</dbReference>
<evidence type="ECO:0000256" key="5">
    <source>
        <dbReference type="ARBA" id="ARBA00022801"/>
    </source>
</evidence>
<evidence type="ECO:0000256" key="2">
    <source>
        <dbReference type="ARBA" id="ARBA00022490"/>
    </source>
</evidence>
<proteinExistence type="inferred from homology"/>
<name>A0AAX6G0M2_IRIPA</name>
<dbReference type="Proteomes" id="UP001140949">
    <property type="component" value="Unassembled WGS sequence"/>
</dbReference>
<dbReference type="HAMAP" id="MF_00801">
    <property type="entry name" value="Endonuclease_5"/>
    <property type="match status" value="1"/>
</dbReference>
<dbReference type="GO" id="GO:0016891">
    <property type="term" value="F:RNA endonuclease activity producing 5'-phosphomonoesters, hydrolytic mechanism"/>
    <property type="evidence" value="ECO:0007669"/>
    <property type="project" value="TreeGrafter"/>
</dbReference>
<keyword evidence="8" id="KW-1185">Reference proteome</keyword>
<dbReference type="GO" id="GO:0006281">
    <property type="term" value="P:DNA repair"/>
    <property type="evidence" value="ECO:0007669"/>
    <property type="project" value="InterPro"/>
</dbReference>
<evidence type="ECO:0000256" key="3">
    <source>
        <dbReference type="ARBA" id="ARBA00022722"/>
    </source>
</evidence>
<evidence type="ECO:0000313" key="6">
    <source>
        <dbReference type="EMBL" id="KAJ6822246.1"/>
    </source>
</evidence>
<dbReference type="GO" id="GO:0003727">
    <property type="term" value="F:single-stranded RNA binding"/>
    <property type="evidence" value="ECO:0007669"/>
    <property type="project" value="TreeGrafter"/>
</dbReference>
<keyword evidence="3" id="KW-0540">Nuclease</keyword>
<dbReference type="CDD" id="cd06559">
    <property type="entry name" value="Endonuclease_V"/>
    <property type="match status" value="1"/>
</dbReference>
<comment type="subcellular location">
    <subcellularLocation>
        <location evidence="1">Cytoplasm</location>
    </subcellularLocation>
</comment>
<reference evidence="6" key="1">
    <citation type="journal article" date="2023" name="GigaByte">
        <title>Genome assembly of the bearded iris, Iris pallida Lam.</title>
        <authorList>
            <person name="Bruccoleri R.E."/>
            <person name="Oakeley E.J."/>
            <person name="Faust A.M.E."/>
            <person name="Altorfer M."/>
            <person name="Dessus-Babus S."/>
            <person name="Burckhardt D."/>
            <person name="Oertli M."/>
            <person name="Naumann U."/>
            <person name="Petersen F."/>
            <person name="Wong J."/>
        </authorList>
    </citation>
    <scope>NUCLEOTIDE SEQUENCE</scope>
    <source>
        <strain evidence="6">GSM-AAB239-AS_SAM_17_03QT</strain>
    </source>
</reference>
<organism evidence="6 8">
    <name type="scientific">Iris pallida</name>
    <name type="common">Sweet iris</name>
    <dbReference type="NCBI Taxonomy" id="29817"/>
    <lineage>
        <taxon>Eukaryota</taxon>
        <taxon>Viridiplantae</taxon>
        <taxon>Streptophyta</taxon>
        <taxon>Embryophyta</taxon>
        <taxon>Tracheophyta</taxon>
        <taxon>Spermatophyta</taxon>
        <taxon>Magnoliopsida</taxon>
        <taxon>Liliopsida</taxon>
        <taxon>Asparagales</taxon>
        <taxon>Iridaceae</taxon>
        <taxon>Iridoideae</taxon>
        <taxon>Irideae</taxon>
        <taxon>Iris</taxon>
    </lineage>
</organism>
<evidence type="ECO:0000313" key="8">
    <source>
        <dbReference type="Proteomes" id="UP001140949"/>
    </source>
</evidence>
<dbReference type="PANTHER" id="PTHR28511">
    <property type="entry name" value="ENDONUCLEASE V"/>
    <property type="match status" value="1"/>
</dbReference>
<dbReference type="PANTHER" id="PTHR28511:SF1">
    <property type="entry name" value="ENDONUCLEASE V"/>
    <property type="match status" value="1"/>
</dbReference>
<keyword evidence="2" id="KW-0963">Cytoplasm</keyword>
<gene>
    <name evidence="7" type="ORF">M6B38_284070</name>
    <name evidence="6" type="ORF">M6B38_389975</name>
</gene>
<dbReference type="FunFam" id="3.30.2170.10:FF:000005">
    <property type="entry name" value="Predicted protein"/>
    <property type="match status" value="1"/>
</dbReference>
<reference evidence="6" key="2">
    <citation type="submission" date="2023-04" db="EMBL/GenBank/DDBJ databases">
        <authorList>
            <person name="Bruccoleri R.E."/>
            <person name="Oakeley E.J."/>
            <person name="Faust A.-M."/>
            <person name="Dessus-Babus S."/>
            <person name="Altorfer M."/>
            <person name="Burckhardt D."/>
            <person name="Oertli M."/>
            <person name="Naumann U."/>
            <person name="Petersen F."/>
            <person name="Wong J."/>
        </authorList>
    </citation>
    <scope>NUCLEOTIDE SEQUENCE</scope>
    <source>
        <strain evidence="6">GSM-AAB239-AS_SAM_17_03QT</strain>
        <tissue evidence="6">Leaf</tissue>
    </source>
</reference>
<evidence type="ECO:0000256" key="4">
    <source>
        <dbReference type="ARBA" id="ARBA00022759"/>
    </source>
</evidence>
<sequence length="270" mass="30070">MEGSSSSFCRQVTTDSSLQQDWICAQDLLKRKLVLQDDFTWTISSEDSCSEKKRTDNLRYIGGVDVSYLKEYPSLACGALVVIDAYTSEVVHEEYKVVQLDIPYVPGFLAFREAPVLLGLLDKMKYKDYPYYPQLLMVDGNGILHPRGVGLACHLGVMADIPSIGVGKNLHLVDGLTQSGVRQLLEARKNVDKDTIPLIGKTGQVWGAAMCSTTGSSKPIYISIGHRISLNSSCKIVKMCCKFRVPEPIRQADIRSRSFLQKMQRSQLQV</sequence>
<dbReference type="GO" id="GO:0005737">
    <property type="term" value="C:cytoplasm"/>
    <property type="evidence" value="ECO:0007669"/>
    <property type="project" value="UniProtKB-SubCell"/>
</dbReference>
<keyword evidence="4 6" id="KW-0255">Endonuclease</keyword>
<dbReference type="AlphaFoldDB" id="A0AAX6G0M2"/>
<dbReference type="GO" id="GO:0005730">
    <property type="term" value="C:nucleolus"/>
    <property type="evidence" value="ECO:0007669"/>
    <property type="project" value="TreeGrafter"/>
</dbReference>
<dbReference type="EMBL" id="JANAVB010005597">
    <property type="protein sequence ID" value="KAJ6846947.1"/>
    <property type="molecule type" value="Genomic_DNA"/>
</dbReference>
<dbReference type="InterPro" id="IPR007581">
    <property type="entry name" value="Endonuclease-V"/>
</dbReference>
<dbReference type="EMBL" id="JANAVB010024408">
    <property type="protein sequence ID" value="KAJ6822246.1"/>
    <property type="molecule type" value="Genomic_DNA"/>
</dbReference>
<accession>A0AAX6G0M2</accession>